<evidence type="ECO:0000256" key="1">
    <source>
        <dbReference type="SAM" id="MobiDB-lite"/>
    </source>
</evidence>
<name>A0ABN3LBA1_9ACTN</name>
<sequence length="666" mass="74565">MTGQDRVTVNDPRAPVNNGEGHQYVFYGAGTDWTIRKGVEYLRIAREDRVRLADRFVPPRGYRIAVDHLEKPGSVVLLEGPPGSGRRAAAIMLLHGFGEDGSADEERARVEELPATAKDEDRNEKPLAPGEGDRFLLDLSGITDEEEYTKAQRRLAVHRSKVQEAGAHMVVVLPSVMEHAHAPDFEPHMVKLERPRGIAVVTRYLRMDRMAFHPTDLGSADLQRLCDRSPMRELARLAGLVKAARDSGRFGTDFSGWLDQALHAVTDRAGEVGRQMIAVRTVPERALLLAAAVFEGARADTVYEAWQSLMKKVGHKEEVTSEFARTDFGERLQGLGIERAPDGRLRFERLAYADAVRTYFWANFPGVRDDLRDWIDCAAGLDGLTTADQVDVVVRFGERSLAVGRPDHLFDLAARWANRAAKASGDPRAVTALELGLSHENLGGWFRRRMYECVARPGSLPDGLARVITTACRQSIGATHPDQAMVRLHHLAVRRGEAAHGAREALLDLASRDRRLYRLLIDRLRDRTRRGPPGGDLHLRLLTELLRSDRAPYPPRWSDLFLGWKTVFSQPPTDLWNPLVSSWLDTVADDRTQEMALDVMVGATHGRTAALHRLYVIACDWARPARHPSRAAVATLFWQHIDHAQYARTESTERAGAEPRTTEEER</sequence>
<feature type="region of interest" description="Disordered" evidence="1">
    <location>
        <begin position="102"/>
        <end position="131"/>
    </location>
</feature>
<keyword evidence="3" id="KW-1185">Reference proteome</keyword>
<evidence type="ECO:0000313" key="2">
    <source>
        <dbReference type="EMBL" id="GAA2480668.1"/>
    </source>
</evidence>
<accession>A0ABN3LBA1</accession>
<dbReference type="RefSeq" id="WP_344356576.1">
    <property type="nucleotide sequence ID" value="NZ_BAAASR010000003.1"/>
</dbReference>
<organism evidence="2 3">
    <name type="scientific">Streptomyces gobitricini</name>
    <dbReference type="NCBI Taxonomy" id="68211"/>
    <lineage>
        <taxon>Bacteria</taxon>
        <taxon>Bacillati</taxon>
        <taxon>Actinomycetota</taxon>
        <taxon>Actinomycetes</taxon>
        <taxon>Kitasatosporales</taxon>
        <taxon>Streptomycetaceae</taxon>
        <taxon>Streptomyces</taxon>
    </lineage>
</organism>
<reference evidence="2 3" key="1">
    <citation type="journal article" date="2019" name="Int. J. Syst. Evol. Microbiol.">
        <title>The Global Catalogue of Microorganisms (GCM) 10K type strain sequencing project: providing services to taxonomists for standard genome sequencing and annotation.</title>
        <authorList>
            <consortium name="The Broad Institute Genomics Platform"/>
            <consortium name="The Broad Institute Genome Sequencing Center for Infectious Disease"/>
            <person name="Wu L."/>
            <person name="Ma J."/>
        </authorList>
    </citation>
    <scope>NUCLEOTIDE SEQUENCE [LARGE SCALE GENOMIC DNA]</scope>
    <source>
        <strain evidence="2 3">JCM 5062</strain>
    </source>
</reference>
<evidence type="ECO:0000313" key="3">
    <source>
        <dbReference type="Proteomes" id="UP001499942"/>
    </source>
</evidence>
<gene>
    <name evidence="2" type="ORF">GCM10010393_09090</name>
</gene>
<feature type="compositionally biased region" description="Basic and acidic residues" evidence="1">
    <location>
        <begin position="104"/>
        <end position="131"/>
    </location>
</feature>
<protein>
    <submittedName>
        <fullName evidence="2">Uncharacterized protein</fullName>
    </submittedName>
</protein>
<comment type="caution">
    <text evidence="2">The sequence shown here is derived from an EMBL/GenBank/DDBJ whole genome shotgun (WGS) entry which is preliminary data.</text>
</comment>
<dbReference type="Proteomes" id="UP001499942">
    <property type="component" value="Unassembled WGS sequence"/>
</dbReference>
<proteinExistence type="predicted"/>
<dbReference type="EMBL" id="BAAASR010000003">
    <property type="protein sequence ID" value="GAA2480668.1"/>
    <property type="molecule type" value="Genomic_DNA"/>
</dbReference>